<keyword evidence="3" id="KW-1185">Reference proteome</keyword>
<dbReference type="InterPro" id="IPR004891">
    <property type="entry name" value="Mercury-R_MerC"/>
</dbReference>
<feature type="transmembrane region" description="Helical" evidence="1">
    <location>
        <begin position="115"/>
        <end position="134"/>
    </location>
</feature>
<accession>A0A1I4YBI2</accession>
<evidence type="ECO:0000256" key="1">
    <source>
        <dbReference type="SAM" id="Phobius"/>
    </source>
</evidence>
<dbReference type="EMBL" id="FOVF01000016">
    <property type="protein sequence ID" value="SFN34940.1"/>
    <property type="molecule type" value="Genomic_DNA"/>
</dbReference>
<feature type="transmembrane region" description="Helical" evidence="1">
    <location>
        <begin position="34"/>
        <end position="59"/>
    </location>
</feature>
<feature type="transmembrane region" description="Helical" evidence="1">
    <location>
        <begin position="91"/>
        <end position="109"/>
    </location>
</feature>
<evidence type="ECO:0000313" key="3">
    <source>
        <dbReference type="Proteomes" id="UP000198575"/>
    </source>
</evidence>
<feature type="transmembrane region" description="Helical" evidence="1">
    <location>
        <begin position="65"/>
        <end position="84"/>
    </location>
</feature>
<reference evidence="2 3" key="1">
    <citation type="submission" date="2016-10" db="EMBL/GenBank/DDBJ databases">
        <authorList>
            <person name="de Groot N.N."/>
        </authorList>
    </citation>
    <scope>NUCLEOTIDE SEQUENCE [LARGE SCALE GENOMIC DNA]</scope>
    <source>
        <strain evidence="2 3">CGMCC 1.7659</strain>
    </source>
</reference>
<dbReference type="AlphaFoldDB" id="A0A1I4YBI2"/>
<evidence type="ECO:0000313" key="2">
    <source>
        <dbReference type="EMBL" id="SFN34940.1"/>
    </source>
</evidence>
<name>A0A1I4YBI2_9GAMM</name>
<sequence length="148" mass="15542">MNPALKIAMDEDRPERPEAGLGGAVDRFGAFASLLCAVHCALLPVVFGVLPALGLGFLADHGIERAFITFAIALATISLVFGLRKHGSYRAFFFLVPGIGLLIAGLLVGSSHVDGWHAAMVSLGGALVALSHVINMRLNHVHGPACRH</sequence>
<keyword evidence="1" id="KW-0472">Membrane</keyword>
<protein>
    <submittedName>
        <fullName evidence="2">MerC mercury resistance protein</fullName>
    </submittedName>
</protein>
<gene>
    <name evidence="2" type="ORF">SAMN05216289_11617</name>
</gene>
<dbReference type="Proteomes" id="UP000198575">
    <property type="component" value="Unassembled WGS sequence"/>
</dbReference>
<keyword evidence="1" id="KW-1133">Transmembrane helix</keyword>
<dbReference type="STRING" id="578942.SAMN05216289_11617"/>
<dbReference type="GO" id="GO:0016020">
    <property type="term" value="C:membrane"/>
    <property type="evidence" value="ECO:0007669"/>
    <property type="project" value="InterPro"/>
</dbReference>
<dbReference type="GO" id="GO:0015097">
    <property type="term" value="F:mercury ion transmembrane transporter activity"/>
    <property type="evidence" value="ECO:0007669"/>
    <property type="project" value="InterPro"/>
</dbReference>
<dbReference type="Pfam" id="PF03203">
    <property type="entry name" value="MerC"/>
    <property type="match status" value="1"/>
</dbReference>
<dbReference type="RefSeq" id="WP_245778900.1">
    <property type="nucleotide sequence ID" value="NZ_FOVF01000016.1"/>
</dbReference>
<organism evidence="2 3">
    <name type="scientific">Dokdonella immobilis</name>
    <dbReference type="NCBI Taxonomy" id="578942"/>
    <lineage>
        <taxon>Bacteria</taxon>
        <taxon>Pseudomonadati</taxon>
        <taxon>Pseudomonadota</taxon>
        <taxon>Gammaproteobacteria</taxon>
        <taxon>Lysobacterales</taxon>
        <taxon>Rhodanobacteraceae</taxon>
        <taxon>Dokdonella</taxon>
    </lineage>
</organism>
<keyword evidence="1" id="KW-0812">Transmembrane</keyword>
<proteinExistence type="predicted"/>